<proteinExistence type="inferred from homology"/>
<dbReference type="PANTHER" id="PTHR13003">
    <property type="entry name" value="NUP107-RELATED"/>
    <property type="match status" value="1"/>
</dbReference>
<accession>A0AAD5U0F5</accession>
<comment type="subcellular location">
    <subcellularLocation>
        <location evidence="7">Nucleus</location>
        <location evidence="7">Nuclear pore complex</location>
    </subcellularLocation>
    <subcellularLocation>
        <location evidence="7">Nucleus membrane</location>
    </subcellularLocation>
</comment>
<gene>
    <name evidence="9" type="primary">NUP84</name>
    <name evidence="9" type="ORF">HK099_004260</name>
</gene>
<evidence type="ECO:0000313" key="9">
    <source>
        <dbReference type="EMBL" id="KAJ3220487.1"/>
    </source>
</evidence>
<keyword evidence="4 7" id="KW-0811">Translocation</keyword>
<keyword evidence="7" id="KW-0472">Membrane</keyword>
<dbReference type="InterPro" id="IPR007252">
    <property type="entry name" value="Nup84/Nup107"/>
</dbReference>
<keyword evidence="10" id="KW-1185">Reference proteome</keyword>
<comment type="function">
    <text evidence="7">Functions as a component of the nuclear pore complex (NPC).</text>
</comment>
<evidence type="ECO:0000256" key="3">
    <source>
        <dbReference type="ARBA" id="ARBA00022927"/>
    </source>
</evidence>
<sequence length="800" mass="94491">MINQQKDFSDEDEMMVEKDQYNQNDRNVLKTREELYGDLDILLEFGRIFKNYDSGVDLFDEHYGLLHQIQDAIEVKLNNAESKYDKEFYNLELNTWDLVSRLFSLRSSMIENKPNFENKFLSDHGLAMKLFMENDHIKECYIVKEWLEHTAKEFEPVSRRGYLTFTLKEIRAEKENVISQIDPDATTRQNKNLAVGDEELAKALNKTLYEYVRRGQVDNAIDLCVQCEQPWKAATFRDGDHEDDNAVAMGNSNKELWKYCCALYAKNSNDIYEKALYSFFAGEVEHASNVCNTWEDLVWIKFNALIEYEYDQFLEKEKIYARNGDELNLPSEWTKEIAKKPVEIFSDLASSEKFSVEANNPFRIIQAFLIIDDYNALLHNLKVHLEKAQIKSENAKEIPRLHAILRFVVHLIIISRSVFNDSTNDGSFEQVSVLRSSENYLIKHYLDMIKLADIQENTFFEYLPFYCKFLPADQREVWFSQFLYTLSESRKENISKEVKEELLSLAKDAKMNSLTILKGFFELKYRNFFLQSLPSNSTQILIGKFSKELDNVDLDYIDCLEYLSFSENCFDELLYYSNRLCRRFLLFGRLNAFKTLLSKALPQKFLKWIESKNNQQEKNFENITDLNEYLAYQGLFKGFKLYFKWEECLKQEPEKYNKESYNLWEEEFKLLTQNTEQTFSLVCQMWADVEEKSDKHYSEEGALKREEETELLKEIYSPEIFFFRHNVLYSSSHVIPENLERSLKLVEEVSENVAFTLYFKLSKKLEKFLSLVRKSSLKMLAALEGGSLKQIDMCWGRKNN</sequence>
<keyword evidence="1 7" id="KW-0813">Transport</keyword>
<evidence type="ECO:0000256" key="5">
    <source>
        <dbReference type="ARBA" id="ARBA00023132"/>
    </source>
</evidence>
<comment type="similarity">
    <text evidence="7">Belongs to the nucleoporin Nup84/Nup107 family.</text>
</comment>
<evidence type="ECO:0000256" key="8">
    <source>
        <dbReference type="SAM" id="Coils"/>
    </source>
</evidence>
<evidence type="ECO:0000256" key="7">
    <source>
        <dbReference type="RuleBase" id="RU365072"/>
    </source>
</evidence>
<dbReference type="Gene3D" id="1.10.3450.20">
    <property type="match status" value="1"/>
</dbReference>
<name>A0AAD5U0F5_9FUNG</name>
<dbReference type="EMBL" id="JADGJW010000298">
    <property type="protein sequence ID" value="KAJ3220487.1"/>
    <property type="molecule type" value="Genomic_DNA"/>
</dbReference>
<dbReference type="Gene3D" id="1.20.190.50">
    <property type="match status" value="1"/>
</dbReference>
<evidence type="ECO:0000256" key="6">
    <source>
        <dbReference type="ARBA" id="ARBA00023242"/>
    </source>
</evidence>
<keyword evidence="3" id="KW-0653">Protein transport</keyword>
<protein>
    <recommendedName>
        <fullName evidence="7">Nuclear pore complex protein</fullName>
    </recommendedName>
</protein>
<keyword evidence="5 7" id="KW-0906">Nuclear pore complex</keyword>
<comment type="caution">
    <text evidence="9">The sequence shown here is derived from an EMBL/GenBank/DDBJ whole genome shotgun (WGS) entry which is preliminary data.</text>
</comment>
<dbReference type="GO" id="GO:0031965">
    <property type="term" value="C:nuclear membrane"/>
    <property type="evidence" value="ECO:0007669"/>
    <property type="project" value="UniProtKB-SubCell"/>
</dbReference>
<dbReference type="GO" id="GO:0000973">
    <property type="term" value="P:post-transcriptional tethering of RNA polymerase II gene DNA at nuclear periphery"/>
    <property type="evidence" value="ECO:0007669"/>
    <property type="project" value="TreeGrafter"/>
</dbReference>
<comment type="subunit">
    <text evidence="7">Part of the nuclear pore complex (NPC).</text>
</comment>
<feature type="coiled-coil region" evidence="8">
    <location>
        <begin position="371"/>
        <end position="398"/>
    </location>
</feature>
<reference evidence="9" key="1">
    <citation type="submission" date="2020-05" db="EMBL/GenBank/DDBJ databases">
        <title>Phylogenomic resolution of chytrid fungi.</title>
        <authorList>
            <person name="Stajich J.E."/>
            <person name="Amses K."/>
            <person name="Simmons R."/>
            <person name="Seto K."/>
            <person name="Myers J."/>
            <person name="Bonds A."/>
            <person name="Quandt C.A."/>
            <person name="Barry K."/>
            <person name="Liu P."/>
            <person name="Grigoriev I."/>
            <person name="Longcore J.E."/>
            <person name="James T.Y."/>
        </authorList>
    </citation>
    <scope>NUCLEOTIDE SEQUENCE</scope>
    <source>
        <strain evidence="9">JEL0476</strain>
    </source>
</reference>
<dbReference type="GO" id="GO:0031080">
    <property type="term" value="C:nuclear pore outer ring"/>
    <property type="evidence" value="ECO:0007669"/>
    <property type="project" value="TreeGrafter"/>
</dbReference>
<evidence type="ECO:0000256" key="4">
    <source>
        <dbReference type="ARBA" id="ARBA00023010"/>
    </source>
</evidence>
<keyword evidence="6 7" id="KW-0539">Nucleus</keyword>
<dbReference type="AlphaFoldDB" id="A0AAD5U0F5"/>
<organism evidence="9 10">
    <name type="scientific">Clydaea vesicula</name>
    <dbReference type="NCBI Taxonomy" id="447962"/>
    <lineage>
        <taxon>Eukaryota</taxon>
        <taxon>Fungi</taxon>
        <taxon>Fungi incertae sedis</taxon>
        <taxon>Chytridiomycota</taxon>
        <taxon>Chytridiomycota incertae sedis</taxon>
        <taxon>Chytridiomycetes</taxon>
        <taxon>Lobulomycetales</taxon>
        <taxon>Lobulomycetaceae</taxon>
        <taxon>Clydaea</taxon>
    </lineage>
</organism>
<dbReference type="PANTHER" id="PTHR13003:SF2">
    <property type="entry name" value="NUCLEAR PORE COMPLEX PROTEIN NUP107"/>
    <property type="match status" value="1"/>
</dbReference>
<dbReference type="GO" id="GO:0017056">
    <property type="term" value="F:structural constituent of nuclear pore"/>
    <property type="evidence" value="ECO:0007669"/>
    <property type="project" value="UniProtKB-UniRule"/>
</dbReference>
<dbReference type="Pfam" id="PF04121">
    <property type="entry name" value="Nup84_Nup100"/>
    <property type="match status" value="1"/>
</dbReference>
<evidence type="ECO:0000313" key="10">
    <source>
        <dbReference type="Proteomes" id="UP001211065"/>
    </source>
</evidence>
<dbReference type="GO" id="GO:0006606">
    <property type="term" value="P:protein import into nucleus"/>
    <property type="evidence" value="ECO:0007669"/>
    <property type="project" value="TreeGrafter"/>
</dbReference>
<evidence type="ECO:0000256" key="1">
    <source>
        <dbReference type="ARBA" id="ARBA00022448"/>
    </source>
</evidence>
<keyword evidence="2" id="KW-0509">mRNA transport</keyword>
<keyword evidence="8" id="KW-0175">Coiled coil</keyword>
<evidence type="ECO:0000256" key="2">
    <source>
        <dbReference type="ARBA" id="ARBA00022816"/>
    </source>
</evidence>
<dbReference type="GO" id="GO:0006406">
    <property type="term" value="P:mRNA export from nucleus"/>
    <property type="evidence" value="ECO:0007669"/>
    <property type="project" value="TreeGrafter"/>
</dbReference>
<dbReference type="Proteomes" id="UP001211065">
    <property type="component" value="Unassembled WGS sequence"/>
</dbReference>